<dbReference type="Pfam" id="PF02602">
    <property type="entry name" value="HEM4"/>
    <property type="match status" value="1"/>
</dbReference>
<keyword evidence="11" id="KW-0808">Transferase</keyword>
<evidence type="ECO:0000256" key="9">
    <source>
        <dbReference type="RuleBase" id="RU366031"/>
    </source>
</evidence>
<accession>A0AA37SDL7</accession>
<dbReference type="GO" id="GO:0008168">
    <property type="term" value="F:methyltransferase activity"/>
    <property type="evidence" value="ECO:0007669"/>
    <property type="project" value="UniProtKB-KW"/>
</dbReference>
<evidence type="ECO:0000256" key="3">
    <source>
        <dbReference type="ARBA" id="ARBA00013109"/>
    </source>
</evidence>
<evidence type="ECO:0000256" key="1">
    <source>
        <dbReference type="ARBA" id="ARBA00004772"/>
    </source>
</evidence>
<dbReference type="PANTHER" id="PTHR38042">
    <property type="entry name" value="UROPORPHYRINOGEN-III SYNTHASE, CHLOROPLASTIC"/>
    <property type="match status" value="1"/>
</dbReference>
<evidence type="ECO:0000256" key="5">
    <source>
        <dbReference type="ARBA" id="ARBA00023244"/>
    </source>
</evidence>
<sequence>MKFLITRAEPHASQLAAALNAKAISTEAVPVMSIAPVELSGAARSRLMNLDLYDSVIVISANAAELLAAHLDQYWPQLPVGIEWVAIGQATANMLASELGELSSDQIHVPDGTDSEALMQLPVFQQVSGAKVLLVKGEGGRDVIHQTLSERGASVTELVLYQRQPAMEFAEQLVQVFRQQPQFVQIASGDSFLNLLAMLEGHLDRGSVVSSDAYWLVPSDRVADLLHSHQVRKEKVLVCNGASNQAILARIQELL</sequence>
<evidence type="ECO:0000256" key="6">
    <source>
        <dbReference type="ARBA" id="ARBA00037589"/>
    </source>
</evidence>
<dbReference type="GO" id="GO:0004852">
    <property type="term" value="F:uroporphyrinogen-III synthase activity"/>
    <property type="evidence" value="ECO:0007669"/>
    <property type="project" value="UniProtKB-UniRule"/>
</dbReference>
<dbReference type="InterPro" id="IPR003754">
    <property type="entry name" value="4pyrrol_synth_uPrphyn_synth"/>
</dbReference>
<comment type="similarity">
    <text evidence="2 9">Belongs to the uroporphyrinogen-III synthase family.</text>
</comment>
<dbReference type="Gene3D" id="3.40.50.10090">
    <property type="match status" value="2"/>
</dbReference>
<dbReference type="SUPFAM" id="SSF69618">
    <property type="entry name" value="HemD-like"/>
    <property type="match status" value="1"/>
</dbReference>
<evidence type="ECO:0000313" key="12">
    <source>
        <dbReference type="Proteomes" id="UP001161389"/>
    </source>
</evidence>
<evidence type="ECO:0000256" key="4">
    <source>
        <dbReference type="ARBA" id="ARBA00023239"/>
    </source>
</evidence>
<reference evidence="11" key="1">
    <citation type="journal article" date="2014" name="Int. J. Syst. Evol. Microbiol.">
        <title>Complete genome sequence of Corynebacterium casei LMG S-19264T (=DSM 44701T), isolated from a smear-ripened cheese.</title>
        <authorList>
            <consortium name="US DOE Joint Genome Institute (JGI-PGF)"/>
            <person name="Walter F."/>
            <person name="Albersmeier A."/>
            <person name="Kalinowski J."/>
            <person name="Ruckert C."/>
        </authorList>
    </citation>
    <scope>NUCLEOTIDE SEQUENCE</scope>
    <source>
        <strain evidence="11">NBRC 110071</strain>
    </source>
</reference>
<dbReference type="AlphaFoldDB" id="A0AA37SDL7"/>
<evidence type="ECO:0000259" key="10">
    <source>
        <dbReference type="Pfam" id="PF02602"/>
    </source>
</evidence>
<evidence type="ECO:0000256" key="2">
    <source>
        <dbReference type="ARBA" id="ARBA00008133"/>
    </source>
</evidence>
<comment type="function">
    <text evidence="6 9">Catalyzes cyclization of the linear tetrapyrrole, hydroxymethylbilane, to the macrocyclic uroporphyrinogen III.</text>
</comment>
<dbReference type="GO" id="GO:0006782">
    <property type="term" value="P:protoporphyrinogen IX biosynthetic process"/>
    <property type="evidence" value="ECO:0007669"/>
    <property type="project" value="UniProtKB-UniRule"/>
</dbReference>
<comment type="catalytic activity">
    <reaction evidence="8 9">
        <text>hydroxymethylbilane = uroporphyrinogen III + H2O</text>
        <dbReference type="Rhea" id="RHEA:18965"/>
        <dbReference type="ChEBI" id="CHEBI:15377"/>
        <dbReference type="ChEBI" id="CHEBI:57308"/>
        <dbReference type="ChEBI" id="CHEBI:57845"/>
        <dbReference type="EC" id="4.2.1.75"/>
    </reaction>
</comment>
<proteinExistence type="inferred from homology"/>
<dbReference type="PANTHER" id="PTHR38042:SF1">
    <property type="entry name" value="UROPORPHYRINOGEN-III SYNTHASE, CHLOROPLASTIC"/>
    <property type="match status" value="1"/>
</dbReference>
<comment type="caution">
    <text evidence="11">The sequence shown here is derived from an EMBL/GenBank/DDBJ whole genome shotgun (WGS) entry which is preliminary data.</text>
</comment>
<dbReference type="Proteomes" id="UP001161389">
    <property type="component" value="Unassembled WGS sequence"/>
</dbReference>
<protein>
    <recommendedName>
        <fullName evidence="7 9">Uroporphyrinogen-III synthase</fullName>
        <ecNumber evidence="3 9">4.2.1.75</ecNumber>
    </recommendedName>
</protein>
<evidence type="ECO:0000256" key="7">
    <source>
        <dbReference type="ARBA" id="ARBA00040167"/>
    </source>
</evidence>
<feature type="domain" description="Tetrapyrrole biosynthesis uroporphyrinogen III synthase" evidence="10">
    <location>
        <begin position="14"/>
        <end position="202"/>
    </location>
</feature>
<keyword evidence="5 9" id="KW-0627">Porphyrin biosynthesis</keyword>
<name>A0AA37SDL7_9GAMM</name>
<keyword evidence="4 9" id="KW-0456">Lyase</keyword>
<comment type="pathway">
    <text evidence="1 9">Porphyrin-containing compound metabolism; protoporphyrin-IX biosynthesis; coproporphyrinogen-III from 5-aminolevulinate: step 3/4.</text>
</comment>
<organism evidence="11 12">
    <name type="scientific">Litoribrevibacter albus</name>
    <dbReference type="NCBI Taxonomy" id="1473156"/>
    <lineage>
        <taxon>Bacteria</taxon>
        <taxon>Pseudomonadati</taxon>
        <taxon>Pseudomonadota</taxon>
        <taxon>Gammaproteobacteria</taxon>
        <taxon>Oceanospirillales</taxon>
        <taxon>Oceanospirillaceae</taxon>
        <taxon>Litoribrevibacter</taxon>
    </lineage>
</organism>
<dbReference type="GO" id="GO:0006780">
    <property type="term" value="P:uroporphyrinogen III biosynthetic process"/>
    <property type="evidence" value="ECO:0007669"/>
    <property type="project" value="UniProtKB-UniRule"/>
</dbReference>
<dbReference type="GO" id="GO:0032259">
    <property type="term" value="P:methylation"/>
    <property type="evidence" value="ECO:0007669"/>
    <property type="project" value="UniProtKB-KW"/>
</dbReference>
<evidence type="ECO:0000313" key="11">
    <source>
        <dbReference type="EMBL" id="GLQ33065.1"/>
    </source>
</evidence>
<keyword evidence="12" id="KW-1185">Reference proteome</keyword>
<gene>
    <name evidence="11" type="primary">hemD</name>
    <name evidence="11" type="ORF">GCM10007876_35440</name>
</gene>
<dbReference type="EMBL" id="BSNM01000016">
    <property type="protein sequence ID" value="GLQ33065.1"/>
    <property type="molecule type" value="Genomic_DNA"/>
</dbReference>
<keyword evidence="11" id="KW-0489">Methyltransferase</keyword>
<evidence type="ECO:0000256" key="8">
    <source>
        <dbReference type="ARBA" id="ARBA00048617"/>
    </source>
</evidence>
<dbReference type="RefSeq" id="WP_284383296.1">
    <property type="nucleotide sequence ID" value="NZ_BSNM01000016.1"/>
</dbReference>
<dbReference type="InterPro" id="IPR036108">
    <property type="entry name" value="4pyrrol_syn_uPrphyn_synt_sf"/>
</dbReference>
<reference evidence="11" key="2">
    <citation type="submission" date="2023-01" db="EMBL/GenBank/DDBJ databases">
        <title>Draft genome sequence of Litoribrevibacter albus strain NBRC 110071.</title>
        <authorList>
            <person name="Sun Q."/>
            <person name="Mori K."/>
        </authorList>
    </citation>
    <scope>NUCLEOTIDE SEQUENCE</scope>
    <source>
        <strain evidence="11">NBRC 110071</strain>
    </source>
</reference>
<dbReference type="EC" id="4.2.1.75" evidence="3 9"/>
<dbReference type="CDD" id="cd06578">
    <property type="entry name" value="HemD"/>
    <property type="match status" value="1"/>
</dbReference>
<dbReference type="InterPro" id="IPR039793">
    <property type="entry name" value="UROS/Hem4"/>
</dbReference>